<evidence type="ECO:0000313" key="2">
    <source>
        <dbReference type="Proteomes" id="UP000002663"/>
    </source>
</evidence>
<sequence length="79" mass="9155">MKESYKIKIVVLDNDRDELTGKIFDVPIIPRMNDYLEYKFKKEGHDNVYESGAVEVRRVTIHTDRNIDATVNVKVGEDA</sequence>
<dbReference type="Proteomes" id="UP000002663">
    <property type="component" value="Chromosome"/>
</dbReference>
<accession>A0AAN1SG72</accession>
<reference evidence="1 2" key="1">
    <citation type="submission" date="2011-01" db="EMBL/GenBank/DDBJ databases">
        <title>Whole genome sequence of Tetragenococcus halophilus NBRC 12172.</title>
        <authorList>
            <person name="Nakazawa H."/>
            <person name="Omata S."/>
            <person name="Koga C."/>
            <person name="Watanabe Y."/>
            <person name="Katano Y."/>
            <person name="Ito N."/>
            <person name="Tsukatani N."/>
            <person name="Ankai A."/>
            <person name="Oguchi A."/>
            <person name="Fukui S."/>
            <person name="Yashiro I."/>
            <person name="Kamata S."/>
            <person name="Hashimoto Y."/>
            <person name="Yamazaki J."/>
            <person name="Taguchi H."/>
            <person name="Tanaka A."/>
            <person name="Koyama T."/>
            <person name="Ichige A."/>
            <person name="Hanya Y."/>
            <person name="Tanikawa S."/>
            <person name="Yamazaki S."/>
            <person name="Fujita N."/>
        </authorList>
    </citation>
    <scope>NUCLEOTIDE SEQUENCE [LARGE SCALE GENOMIC DNA]</scope>
    <source>
        <strain evidence="2">DSM 20338 / JCM 20259 / NCIMB 9735 / NBRC 12172</strain>
    </source>
</reference>
<dbReference type="KEGG" id="thl:TEH_08550"/>
<organism evidence="1 2">
    <name type="scientific">Tetragenococcus halophilus (strain DSM 20338 / JCM 20259 / NCIMB 9735 / NBRC 12172)</name>
    <name type="common">Pediococcus halophilus</name>
    <dbReference type="NCBI Taxonomy" id="945021"/>
    <lineage>
        <taxon>Bacteria</taxon>
        <taxon>Bacillati</taxon>
        <taxon>Bacillota</taxon>
        <taxon>Bacilli</taxon>
        <taxon>Lactobacillales</taxon>
        <taxon>Enterococcaceae</taxon>
        <taxon>Tetragenococcus</taxon>
    </lineage>
</organism>
<gene>
    <name evidence="1" type="ordered locus">TEH_08550</name>
</gene>
<evidence type="ECO:0000313" key="1">
    <source>
        <dbReference type="EMBL" id="BAK94182.1"/>
    </source>
</evidence>
<name>A0AAN1SG72_TETHN</name>
<protein>
    <submittedName>
        <fullName evidence="1">Uncharacterized protein</fullName>
    </submittedName>
</protein>
<dbReference type="EMBL" id="AP012046">
    <property type="protein sequence ID" value="BAK94182.1"/>
    <property type="molecule type" value="Genomic_DNA"/>
</dbReference>
<dbReference type="AlphaFoldDB" id="A0AAN1SG72"/>
<proteinExistence type="predicted"/>
<dbReference type="RefSeq" id="WP_014124246.1">
    <property type="nucleotide sequence ID" value="NC_016052.1"/>
</dbReference>